<evidence type="ECO:0000256" key="4">
    <source>
        <dbReference type="ARBA" id="ARBA00022723"/>
    </source>
</evidence>
<keyword evidence="8" id="KW-1133">Transmembrane helix</keyword>
<dbReference type="STRING" id="41688.A0A2N3NCF4"/>
<dbReference type="InParanoid" id="A0A2N3NCF4"/>
<evidence type="ECO:0000256" key="6">
    <source>
        <dbReference type="PIRSR" id="PIRSR602401-1"/>
    </source>
</evidence>
<accession>A0A2N3NCF4</accession>
<sequence>MPFLLTLAGRTFRALILGPLYLFVPLVIAHCLYRLYIHPLARVPGPRLAALSNFWHAYQARNGRMRELGKTLHRRYGPVVRVGPDEVWFDSVEGFKHIYSPGSDFEKSDFYCKIKLLTNTWTQSDPDLTVATALTRPQVNRWLEPSFPDSLDFLSERDVKRYRIQRRLVGPIYHISNLKRFETAVDDVIRKSIVQLRSLDGAAVDLKEWMHIITVECLGAAVLSWSPGLLKQKSDGGSGPHSYIGWRKKSVFGLFPLIVLLECVCKSVGRLFAICWGVTYQAPKGFKPFFTGVHRQTKRRLARIAKGESARTHQDLLADLISLHESRPEFTQEYLKRMTVTNFGAGHETMTSTLTSAVSMICSHPETLKRVLDEISDVKDPTRYDNRSNLTYTQASIKEAQRLFPVIGMSLPRKVPAQGFHAHGYYFPAGTTVGCNPVSLHMNKDVFGSDADDFRPGRWLEREDIREMEKYNLTWGGGSRTCPGRQLAELIVPKITVALLNEFRIEVEVPPEAEMPVYFMAMMSGVRARFLSRT</sequence>
<dbReference type="OrthoDB" id="3934656at2759"/>
<keyword evidence="5 6" id="KW-0408">Iron</keyword>
<organism evidence="9 10">
    <name type="scientific">Lomentospora prolificans</name>
    <dbReference type="NCBI Taxonomy" id="41688"/>
    <lineage>
        <taxon>Eukaryota</taxon>
        <taxon>Fungi</taxon>
        <taxon>Dikarya</taxon>
        <taxon>Ascomycota</taxon>
        <taxon>Pezizomycotina</taxon>
        <taxon>Sordariomycetes</taxon>
        <taxon>Hypocreomycetidae</taxon>
        <taxon>Microascales</taxon>
        <taxon>Microascaceae</taxon>
        <taxon>Lomentospora</taxon>
    </lineage>
</organism>
<feature type="transmembrane region" description="Helical" evidence="8">
    <location>
        <begin position="12"/>
        <end position="33"/>
    </location>
</feature>
<evidence type="ECO:0000256" key="2">
    <source>
        <dbReference type="ARBA" id="ARBA00010617"/>
    </source>
</evidence>
<dbReference type="InterPro" id="IPR050121">
    <property type="entry name" value="Cytochrome_P450_monoxygenase"/>
</dbReference>
<dbReference type="PRINTS" id="PR00463">
    <property type="entry name" value="EP450I"/>
</dbReference>
<keyword evidence="3 6" id="KW-0349">Heme</keyword>
<dbReference type="Pfam" id="PF00067">
    <property type="entry name" value="p450"/>
    <property type="match status" value="1"/>
</dbReference>
<dbReference type="Proteomes" id="UP000233524">
    <property type="component" value="Unassembled WGS sequence"/>
</dbReference>
<dbReference type="GO" id="GO:0020037">
    <property type="term" value="F:heme binding"/>
    <property type="evidence" value="ECO:0007669"/>
    <property type="project" value="InterPro"/>
</dbReference>
<name>A0A2N3NCF4_9PEZI</name>
<dbReference type="PRINTS" id="PR00385">
    <property type="entry name" value="P450"/>
</dbReference>
<keyword evidence="8" id="KW-0472">Membrane</keyword>
<dbReference type="AlphaFoldDB" id="A0A2N3NCF4"/>
<evidence type="ECO:0000256" key="3">
    <source>
        <dbReference type="ARBA" id="ARBA00022617"/>
    </source>
</evidence>
<feature type="binding site" description="axial binding residue" evidence="6">
    <location>
        <position position="482"/>
    </location>
    <ligand>
        <name>heme</name>
        <dbReference type="ChEBI" id="CHEBI:30413"/>
    </ligand>
    <ligandPart>
        <name>Fe</name>
        <dbReference type="ChEBI" id="CHEBI:18248"/>
    </ligandPart>
</feature>
<evidence type="ECO:0000256" key="1">
    <source>
        <dbReference type="ARBA" id="ARBA00001971"/>
    </source>
</evidence>
<dbReference type="InterPro" id="IPR001128">
    <property type="entry name" value="Cyt_P450"/>
</dbReference>
<comment type="similarity">
    <text evidence="2 7">Belongs to the cytochrome P450 family.</text>
</comment>
<dbReference type="Gene3D" id="1.10.630.10">
    <property type="entry name" value="Cytochrome P450"/>
    <property type="match status" value="1"/>
</dbReference>
<dbReference type="EMBL" id="NLAX01000008">
    <property type="protein sequence ID" value="PKS10120.1"/>
    <property type="molecule type" value="Genomic_DNA"/>
</dbReference>
<keyword evidence="7" id="KW-0560">Oxidoreductase</keyword>
<evidence type="ECO:0000256" key="5">
    <source>
        <dbReference type="ARBA" id="ARBA00023004"/>
    </source>
</evidence>
<keyword evidence="7" id="KW-0503">Monooxygenase</keyword>
<protein>
    <submittedName>
        <fullName evidence="9">Uncharacterized protein</fullName>
    </submittedName>
</protein>
<dbReference type="VEuPathDB" id="FungiDB:jhhlp_001870"/>
<keyword evidence="8" id="KW-0812">Transmembrane</keyword>
<proteinExistence type="inferred from homology"/>
<dbReference type="InterPro" id="IPR017972">
    <property type="entry name" value="Cyt_P450_CS"/>
</dbReference>
<comment type="caution">
    <text evidence="9">The sequence shown here is derived from an EMBL/GenBank/DDBJ whole genome shotgun (WGS) entry which is preliminary data.</text>
</comment>
<dbReference type="GO" id="GO:0016705">
    <property type="term" value="F:oxidoreductase activity, acting on paired donors, with incorporation or reduction of molecular oxygen"/>
    <property type="evidence" value="ECO:0007669"/>
    <property type="project" value="InterPro"/>
</dbReference>
<dbReference type="GO" id="GO:0004497">
    <property type="term" value="F:monooxygenase activity"/>
    <property type="evidence" value="ECO:0007669"/>
    <property type="project" value="UniProtKB-KW"/>
</dbReference>
<dbReference type="PANTHER" id="PTHR24305:SF232">
    <property type="entry name" value="P450, PUTATIVE (EUROFUNG)-RELATED"/>
    <property type="match status" value="1"/>
</dbReference>
<dbReference type="SUPFAM" id="SSF48264">
    <property type="entry name" value="Cytochrome P450"/>
    <property type="match status" value="1"/>
</dbReference>
<evidence type="ECO:0000256" key="8">
    <source>
        <dbReference type="SAM" id="Phobius"/>
    </source>
</evidence>
<reference evidence="9 10" key="1">
    <citation type="journal article" date="2017" name="G3 (Bethesda)">
        <title>First Draft Genome Sequence of the Pathogenic Fungus Lomentospora prolificans (Formerly Scedosporium prolificans).</title>
        <authorList>
            <person name="Luo R."/>
            <person name="Zimin A."/>
            <person name="Workman R."/>
            <person name="Fan Y."/>
            <person name="Pertea G."/>
            <person name="Grossman N."/>
            <person name="Wear M.P."/>
            <person name="Jia B."/>
            <person name="Miller H."/>
            <person name="Casadevall A."/>
            <person name="Timp W."/>
            <person name="Zhang S.X."/>
            <person name="Salzberg S.L."/>
        </authorList>
    </citation>
    <scope>NUCLEOTIDE SEQUENCE [LARGE SCALE GENOMIC DNA]</scope>
    <source>
        <strain evidence="9 10">JHH-5317</strain>
    </source>
</reference>
<evidence type="ECO:0000313" key="9">
    <source>
        <dbReference type="EMBL" id="PKS10120.1"/>
    </source>
</evidence>
<dbReference type="PROSITE" id="PS00086">
    <property type="entry name" value="CYTOCHROME_P450"/>
    <property type="match status" value="1"/>
</dbReference>
<keyword evidence="10" id="KW-1185">Reference proteome</keyword>
<evidence type="ECO:0000313" key="10">
    <source>
        <dbReference type="Proteomes" id="UP000233524"/>
    </source>
</evidence>
<comment type="cofactor">
    <cofactor evidence="1 6">
        <name>heme</name>
        <dbReference type="ChEBI" id="CHEBI:30413"/>
    </cofactor>
</comment>
<gene>
    <name evidence="9" type="ORF">jhhlp_001870</name>
</gene>
<dbReference type="InterPro" id="IPR002401">
    <property type="entry name" value="Cyt_P450_E_grp-I"/>
</dbReference>
<keyword evidence="4 6" id="KW-0479">Metal-binding</keyword>
<dbReference type="GO" id="GO:0005506">
    <property type="term" value="F:iron ion binding"/>
    <property type="evidence" value="ECO:0007669"/>
    <property type="project" value="InterPro"/>
</dbReference>
<dbReference type="PANTHER" id="PTHR24305">
    <property type="entry name" value="CYTOCHROME P450"/>
    <property type="match status" value="1"/>
</dbReference>
<evidence type="ECO:0000256" key="7">
    <source>
        <dbReference type="RuleBase" id="RU000461"/>
    </source>
</evidence>
<dbReference type="InterPro" id="IPR036396">
    <property type="entry name" value="Cyt_P450_sf"/>
</dbReference>